<dbReference type="SUPFAM" id="SSF49265">
    <property type="entry name" value="Fibronectin type III"/>
    <property type="match status" value="1"/>
</dbReference>
<dbReference type="PROSITE" id="PS51262">
    <property type="entry name" value="COS"/>
    <property type="match status" value="1"/>
</dbReference>
<evidence type="ECO:0000313" key="5">
    <source>
        <dbReference type="Proteomes" id="UP000807504"/>
    </source>
</evidence>
<dbReference type="GO" id="GO:0007411">
    <property type="term" value="P:axon guidance"/>
    <property type="evidence" value="ECO:0007669"/>
    <property type="project" value="TreeGrafter"/>
</dbReference>
<dbReference type="InterPro" id="IPR003649">
    <property type="entry name" value="Bbox_C"/>
</dbReference>
<dbReference type="InterPro" id="IPR017903">
    <property type="entry name" value="COS_domain"/>
</dbReference>
<organism evidence="4 5">
    <name type="scientific">Argiope bruennichi</name>
    <name type="common">Wasp spider</name>
    <name type="synonym">Aranea bruennichi</name>
    <dbReference type="NCBI Taxonomy" id="94029"/>
    <lineage>
        <taxon>Eukaryota</taxon>
        <taxon>Metazoa</taxon>
        <taxon>Ecdysozoa</taxon>
        <taxon>Arthropoda</taxon>
        <taxon>Chelicerata</taxon>
        <taxon>Arachnida</taxon>
        <taxon>Araneae</taxon>
        <taxon>Araneomorphae</taxon>
        <taxon>Entelegynae</taxon>
        <taxon>Araneoidea</taxon>
        <taxon>Araneidae</taxon>
        <taxon>Argiope</taxon>
    </lineage>
</organism>
<feature type="domain" description="COS" evidence="3">
    <location>
        <begin position="86"/>
        <end position="145"/>
    </location>
</feature>
<dbReference type="Gene3D" id="1.20.5.170">
    <property type="match status" value="1"/>
</dbReference>
<evidence type="ECO:0000259" key="2">
    <source>
        <dbReference type="PROSITE" id="PS50188"/>
    </source>
</evidence>
<dbReference type="PANTHER" id="PTHR24099:SF15">
    <property type="entry name" value="E3 UBIQUITIN-PROTEIN LIGASE TRIM9"/>
    <property type="match status" value="1"/>
</dbReference>
<dbReference type="InterPro" id="IPR043136">
    <property type="entry name" value="B30.2/SPRY_sf"/>
</dbReference>
<dbReference type="PROSITE" id="PS50188">
    <property type="entry name" value="B302_SPRY"/>
    <property type="match status" value="1"/>
</dbReference>
<dbReference type="CDD" id="cd12889">
    <property type="entry name" value="SPRY_PRY_TRIM67_9"/>
    <property type="match status" value="1"/>
</dbReference>
<dbReference type="InterPro" id="IPR003877">
    <property type="entry name" value="SPRY_dom"/>
</dbReference>
<evidence type="ECO:0000259" key="3">
    <source>
        <dbReference type="PROSITE" id="PS51262"/>
    </source>
</evidence>
<dbReference type="SMART" id="SM00449">
    <property type="entry name" value="SPRY"/>
    <property type="match status" value="1"/>
</dbReference>
<dbReference type="GO" id="GO:0043005">
    <property type="term" value="C:neuron projection"/>
    <property type="evidence" value="ECO:0007669"/>
    <property type="project" value="TreeGrafter"/>
</dbReference>
<dbReference type="FunFam" id="2.60.120.920:FF:000009">
    <property type="entry name" value="E3 ubiquitin-protein ligase TRIM9 isoform X1"/>
    <property type="match status" value="1"/>
</dbReference>
<dbReference type="Proteomes" id="UP000807504">
    <property type="component" value="Unassembled WGS sequence"/>
</dbReference>
<accession>A0A8T0FEQ8</accession>
<dbReference type="SMART" id="SM00502">
    <property type="entry name" value="BBC"/>
    <property type="match status" value="1"/>
</dbReference>
<dbReference type="InterPro" id="IPR050617">
    <property type="entry name" value="E3_ligase_FN3/SPRY"/>
</dbReference>
<dbReference type="Gene3D" id="2.60.120.920">
    <property type="match status" value="1"/>
</dbReference>
<evidence type="ECO:0000256" key="1">
    <source>
        <dbReference type="ARBA" id="ARBA00023054"/>
    </source>
</evidence>
<proteinExistence type="predicted"/>
<sequence length="396" mass="44781">MRIKIAYNAMKRAYTILTENCLQLENNIERECELLIELINVRKQQLIEFIRKERDYKMKSLKEQVTVCTSKLQQTTGLLQFCIEALKETDPTTFLQIGSSLIHRVSNMDLTWAQEIPSSPWASDEFDLSLDHQSVIHSIESMTFLQMKPPGAPIIIPEECTSENNSITIAWQPHPSSFVEGYILELDDGNNGAFRYPGTVAWFTFDPITAHPEIVLSNENLTVTCDSFEHRVVLGSIGFSRGVHYWEVTIVKYDNNADPAFGIARFDVVKDLMLGKDDKGWSMYIDHQRSWFLHADSHENRTEGGIETGSVIGILLDLEQHQLSFFVNDERQGPIAFTDLHGVFFPAFSVNRNVQITIQTALEPPHGAGLDIGSCKDSLSQLSLSTTLSPTHKLQM</sequence>
<dbReference type="InterPro" id="IPR013320">
    <property type="entry name" value="ConA-like_dom_sf"/>
</dbReference>
<keyword evidence="5" id="KW-1185">Reference proteome</keyword>
<comment type="caution">
    <text evidence="4">The sequence shown here is derived from an EMBL/GenBank/DDBJ whole genome shotgun (WGS) entry which is preliminary data.</text>
</comment>
<name>A0A8T0FEQ8_ARGBR</name>
<dbReference type="EMBL" id="JABXBU010000012">
    <property type="protein sequence ID" value="KAF8788802.1"/>
    <property type="molecule type" value="Genomic_DNA"/>
</dbReference>
<reference evidence="4" key="1">
    <citation type="journal article" date="2020" name="bioRxiv">
        <title>Chromosome-level reference genome of the European wasp spider Argiope bruennichi: a resource for studies on range expansion and evolutionary adaptation.</title>
        <authorList>
            <person name="Sheffer M.M."/>
            <person name="Hoppe A."/>
            <person name="Krehenwinkel H."/>
            <person name="Uhl G."/>
            <person name="Kuss A.W."/>
            <person name="Jensen L."/>
            <person name="Jensen C."/>
            <person name="Gillespie R.G."/>
            <person name="Hoff K.J."/>
            <person name="Prost S."/>
        </authorList>
    </citation>
    <scope>NUCLEOTIDE SEQUENCE</scope>
</reference>
<dbReference type="Pfam" id="PF00622">
    <property type="entry name" value="SPRY"/>
    <property type="match status" value="1"/>
</dbReference>
<dbReference type="PANTHER" id="PTHR24099">
    <property type="entry name" value="E3 UBIQUITIN-PROTEIN LIGASE TRIM36-RELATED"/>
    <property type="match status" value="1"/>
</dbReference>
<dbReference type="InterPro" id="IPR001870">
    <property type="entry name" value="B30.2/SPRY"/>
</dbReference>
<dbReference type="SUPFAM" id="SSF49899">
    <property type="entry name" value="Concanavalin A-like lectins/glucanases"/>
    <property type="match status" value="1"/>
</dbReference>
<feature type="domain" description="B30.2/SPRY" evidence="2">
    <location>
        <begin position="182"/>
        <end position="367"/>
    </location>
</feature>
<protein>
    <submittedName>
        <fullName evidence="4">E3 ubiquitin-protein ligase TRIM9 like protein</fullName>
    </submittedName>
</protein>
<evidence type="ECO:0000313" key="4">
    <source>
        <dbReference type="EMBL" id="KAF8788802.1"/>
    </source>
</evidence>
<dbReference type="InterPro" id="IPR036116">
    <property type="entry name" value="FN3_sf"/>
</dbReference>
<gene>
    <name evidence="4" type="ORF">HNY73_006808</name>
</gene>
<reference evidence="4" key="2">
    <citation type="submission" date="2020-06" db="EMBL/GenBank/DDBJ databases">
        <authorList>
            <person name="Sheffer M."/>
        </authorList>
    </citation>
    <scope>NUCLEOTIDE SEQUENCE</scope>
</reference>
<dbReference type="AlphaFoldDB" id="A0A8T0FEQ8"/>
<keyword evidence="1" id="KW-0175">Coiled coil</keyword>